<dbReference type="PANTHER" id="PTHR43317:SF1">
    <property type="entry name" value="THERMOSPERMINE SYNTHASE ACAULIS5"/>
    <property type="match status" value="1"/>
</dbReference>
<name>A0ABX6P240_9BURK</name>
<dbReference type="Pfam" id="PF01564">
    <property type="entry name" value="Spermine_synth"/>
    <property type="match status" value="1"/>
</dbReference>
<keyword evidence="3 4" id="KW-0620">Polyamine biosynthesis</keyword>
<keyword evidence="2 4" id="KW-0808">Transferase</keyword>
<evidence type="ECO:0000256" key="1">
    <source>
        <dbReference type="ARBA" id="ARBA00007867"/>
    </source>
</evidence>
<dbReference type="CDD" id="cd02440">
    <property type="entry name" value="AdoMet_MTases"/>
    <property type="match status" value="1"/>
</dbReference>
<reference evidence="6 7" key="2">
    <citation type="submission" date="2020-05" db="EMBL/GenBank/DDBJ databases">
        <authorList>
            <person name="Khan S.A."/>
            <person name="Jeon C.O."/>
            <person name="Chun B.H."/>
        </authorList>
    </citation>
    <scope>NUCLEOTIDE SEQUENCE [LARGE SCALE GENOMIC DNA]</scope>
    <source>
        <strain evidence="6 7">H242</strain>
    </source>
</reference>
<keyword evidence="7" id="KW-1185">Reference proteome</keyword>
<dbReference type="InterPro" id="IPR030374">
    <property type="entry name" value="PABS"/>
</dbReference>
<protein>
    <recommendedName>
        <fullName evidence="5">PABS domain-containing protein</fullName>
    </recommendedName>
</protein>
<evidence type="ECO:0000256" key="3">
    <source>
        <dbReference type="ARBA" id="ARBA00023115"/>
    </source>
</evidence>
<dbReference type="Proteomes" id="UP000500826">
    <property type="component" value="Chromosome"/>
</dbReference>
<evidence type="ECO:0000313" key="7">
    <source>
        <dbReference type="Proteomes" id="UP000500826"/>
    </source>
</evidence>
<sequence length="451" mass="48909">MIGLGTGTTSAVLLASPTLQSVETIEIEPMMVEAAQLFRPRVSPVYEDPRSRIVIDDARAHFSKSGARYDLVVSEPSNPWVSGVAGLFTVEFYRHVSAHLQPDGHFVQWLHLYEAGPELAGSIIRAYATVFPEFKAYATNAVDIALVARNDGKPPMLLPGALDGMPRMRQHLQSLGIADTAMLAAHETGPSGAIRMLAESYRTAPNSDFFPVVDQRAAKDRFRGRRAGELFALREAPVPVLDFTAGPPAYAGLVKQASPHMPLHVRKLASGWHGHRLLRGETPGPADMEYLGAYVLDYELVRSWITGCTLPRDTGIPWSAMVNVASDVNAALGKDAARDFWRSVADGPCRKAFSPVQRTWLELFAATGARDAAQVRTLAAKVLAEDPSLSQTARAYATLAAVAAHVAMGEADAGARTLQEQRRHLSEDHLQAPWFRWALVSLAAGPAPRAP</sequence>
<comment type="similarity">
    <text evidence="1">Belongs to the spermidine/spermine synthase family.</text>
</comment>
<evidence type="ECO:0000256" key="4">
    <source>
        <dbReference type="PROSITE-ProRule" id="PRU00354"/>
    </source>
</evidence>
<proteinExistence type="inferred from homology"/>
<comment type="caution">
    <text evidence="4">Lacks conserved residue(s) required for the propagation of feature annotation.</text>
</comment>
<dbReference type="SUPFAM" id="SSF53335">
    <property type="entry name" value="S-adenosyl-L-methionine-dependent methyltransferases"/>
    <property type="match status" value="1"/>
</dbReference>
<gene>
    <name evidence="6" type="ORF">HK414_10770</name>
</gene>
<dbReference type="Gene3D" id="3.40.50.150">
    <property type="entry name" value="Vaccinia Virus protein VP39"/>
    <property type="match status" value="1"/>
</dbReference>
<reference evidence="6 7" key="1">
    <citation type="submission" date="2020-05" db="EMBL/GenBank/DDBJ databases">
        <title>Ramlibacter rhizophilus sp. nov., isolated from rhizosphere soil of national flower Mugunghwa from South Korea.</title>
        <authorList>
            <person name="Zheng-Fei Y."/>
            <person name="Huan T."/>
        </authorList>
    </citation>
    <scope>NUCLEOTIDE SEQUENCE [LARGE SCALE GENOMIC DNA]</scope>
    <source>
        <strain evidence="6 7">H242</strain>
    </source>
</reference>
<evidence type="ECO:0000313" key="6">
    <source>
        <dbReference type="EMBL" id="QJW84180.1"/>
    </source>
</evidence>
<dbReference type="PROSITE" id="PS51006">
    <property type="entry name" value="PABS_2"/>
    <property type="match status" value="1"/>
</dbReference>
<dbReference type="InterPro" id="IPR029063">
    <property type="entry name" value="SAM-dependent_MTases_sf"/>
</dbReference>
<accession>A0ABX6P240</accession>
<organism evidence="6 7">
    <name type="scientific">Ramlibacter terrae</name>
    <dbReference type="NCBI Taxonomy" id="2732511"/>
    <lineage>
        <taxon>Bacteria</taxon>
        <taxon>Pseudomonadati</taxon>
        <taxon>Pseudomonadota</taxon>
        <taxon>Betaproteobacteria</taxon>
        <taxon>Burkholderiales</taxon>
        <taxon>Comamonadaceae</taxon>
        <taxon>Ramlibacter</taxon>
    </lineage>
</organism>
<evidence type="ECO:0000256" key="2">
    <source>
        <dbReference type="ARBA" id="ARBA00022679"/>
    </source>
</evidence>
<dbReference type="PANTHER" id="PTHR43317">
    <property type="entry name" value="THERMOSPERMINE SYNTHASE ACAULIS5"/>
    <property type="match status" value="1"/>
</dbReference>
<evidence type="ECO:0000259" key="5">
    <source>
        <dbReference type="PROSITE" id="PS51006"/>
    </source>
</evidence>
<feature type="domain" description="PABS" evidence="5">
    <location>
        <begin position="1"/>
        <end position="160"/>
    </location>
</feature>
<dbReference type="EMBL" id="CP053418">
    <property type="protein sequence ID" value="QJW84180.1"/>
    <property type="molecule type" value="Genomic_DNA"/>
</dbReference>